<accession>A0A9P7G6A9</accession>
<gene>
    <name evidence="1" type="ORF">DXG03_004673</name>
</gene>
<keyword evidence="2" id="KW-1185">Reference proteome</keyword>
<dbReference type="EMBL" id="JABCKV010000284">
    <property type="protein sequence ID" value="KAG5641590.1"/>
    <property type="molecule type" value="Genomic_DNA"/>
</dbReference>
<dbReference type="AlphaFoldDB" id="A0A9P7G6A9"/>
<reference evidence="1" key="2">
    <citation type="submission" date="2021-10" db="EMBL/GenBank/DDBJ databases">
        <title>Phylogenomics reveals ancestral predisposition of the termite-cultivated fungus Termitomyces towards a domesticated lifestyle.</title>
        <authorList>
            <person name="Auxier B."/>
            <person name="Grum-Grzhimaylo A."/>
            <person name="Cardenas M.E."/>
            <person name="Lodge J.D."/>
            <person name="Laessoe T."/>
            <person name="Pedersen O."/>
            <person name="Smith M.E."/>
            <person name="Kuyper T.W."/>
            <person name="Franco-Molano E.A."/>
            <person name="Baroni T.J."/>
            <person name="Aanen D.K."/>
        </authorList>
    </citation>
    <scope>NUCLEOTIDE SEQUENCE</scope>
    <source>
        <strain evidence="1">AP01</strain>
        <tissue evidence="1">Mycelium</tissue>
    </source>
</reference>
<name>A0A9P7G6A9_9AGAR</name>
<evidence type="ECO:0000313" key="1">
    <source>
        <dbReference type="EMBL" id="KAG5641590.1"/>
    </source>
</evidence>
<protein>
    <submittedName>
        <fullName evidence="1">Uncharacterized protein</fullName>
    </submittedName>
</protein>
<organism evidence="1 2">
    <name type="scientific">Asterophora parasitica</name>
    <dbReference type="NCBI Taxonomy" id="117018"/>
    <lineage>
        <taxon>Eukaryota</taxon>
        <taxon>Fungi</taxon>
        <taxon>Dikarya</taxon>
        <taxon>Basidiomycota</taxon>
        <taxon>Agaricomycotina</taxon>
        <taxon>Agaricomycetes</taxon>
        <taxon>Agaricomycetidae</taxon>
        <taxon>Agaricales</taxon>
        <taxon>Tricholomatineae</taxon>
        <taxon>Lyophyllaceae</taxon>
        <taxon>Asterophora</taxon>
    </lineage>
</organism>
<reference evidence="1" key="1">
    <citation type="submission" date="2020-07" db="EMBL/GenBank/DDBJ databases">
        <authorList>
            <person name="Nieuwenhuis M."/>
            <person name="Van De Peppel L.J.J."/>
        </authorList>
    </citation>
    <scope>NUCLEOTIDE SEQUENCE</scope>
    <source>
        <strain evidence="1">AP01</strain>
        <tissue evidence="1">Mycelium</tissue>
    </source>
</reference>
<proteinExistence type="predicted"/>
<dbReference type="Proteomes" id="UP000775547">
    <property type="component" value="Unassembled WGS sequence"/>
</dbReference>
<sequence length="235" mass="26001">MSLYKAASSFLLWIPQQTNPAQKFWPILAVTLTMSKPTTTKILRNSLYKTTTTASLPTRDDLLSFLLDPSTSQLDLHTVHTLLSAAAAVSALPKYQALQHEHNTPKHCARCHATFTDNTNGSTACVVPHVFDDASASAIGADHRRFEAACCRAEIIQEMTHGRRSGPFTNMLEVGVHFEGSHTEDVQEVSRDMEGGSFNGSNIRWCKVEDGECVRDVLDVDENPIFYDGIELYSL</sequence>
<evidence type="ECO:0000313" key="2">
    <source>
        <dbReference type="Proteomes" id="UP000775547"/>
    </source>
</evidence>
<dbReference type="OrthoDB" id="2999621at2759"/>
<comment type="caution">
    <text evidence="1">The sequence shown here is derived from an EMBL/GenBank/DDBJ whole genome shotgun (WGS) entry which is preliminary data.</text>
</comment>